<evidence type="ECO:0000256" key="9">
    <source>
        <dbReference type="SAM" id="MobiDB-lite"/>
    </source>
</evidence>
<name>A0A8B7XQ93_ACAPL</name>
<dbReference type="OrthoDB" id="10249237at2759"/>
<evidence type="ECO:0000256" key="2">
    <source>
        <dbReference type="ARBA" id="ARBA00007232"/>
    </source>
</evidence>
<protein>
    <recommendedName>
        <fullName evidence="7">Large ribosomal subunit protein mL52</fullName>
    </recommendedName>
    <alternativeName>
        <fullName evidence="8">39S ribosomal protein L52, mitochondrial</fullName>
    </alternativeName>
</protein>
<keyword evidence="10" id="KW-1185">Reference proteome</keyword>
<gene>
    <name evidence="11" type="primary">LOC110974782</name>
</gene>
<feature type="compositionally biased region" description="Basic residues" evidence="9">
    <location>
        <begin position="148"/>
        <end position="160"/>
    </location>
</feature>
<dbReference type="GO" id="GO:0003735">
    <property type="term" value="F:structural constituent of ribosome"/>
    <property type="evidence" value="ECO:0007669"/>
    <property type="project" value="InterPro"/>
</dbReference>
<keyword evidence="3" id="KW-0809">Transit peptide</keyword>
<evidence type="ECO:0000256" key="6">
    <source>
        <dbReference type="ARBA" id="ARBA00023274"/>
    </source>
</evidence>
<organism evidence="10 11">
    <name type="scientific">Acanthaster planci</name>
    <name type="common">Crown-of-thorns starfish</name>
    <dbReference type="NCBI Taxonomy" id="133434"/>
    <lineage>
        <taxon>Eukaryota</taxon>
        <taxon>Metazoa</taxon>
        <taxon>Echinodermata</taxon>
        <taxon>Eleutherozoa</taxon>
        <taxon>Asterozoa</taxon>
        <taxon>Asteroidea</taxon>
        <taxon>Valvatacea</taxon>
        <taxon>Valvatida</taxon>
        <taxon>Acanthasteridae</taxon>
        <taxon>Acanthaster</taxon>
    </lineage>
</organism>
<dbReference type="GO" id="GO:0005762">
    <property type="term" value="C:mitochondrial large ribosomal subunit"/>
    <property type="evidence" value="ECO:0007669"/>
    <property type="project" value="InterPro"/>
</dbReference>
<sequence length="167" mass="19013">MRVSRLFQPRQPRVLNNSSMAALARLRVICKCHTATAMNSSRVPSVLTKYRCLRTGQCVQAGKKWRESQGQSQSGYEYGPLVDLPDWEYADGRPAPMGSGQYTRQQEQRQIAERIDRLASEMMAAIQKEKDAQTAEQRRQQEIDQHKLKPKGAALKKKALRTKDPVL</sequence>
<dbReference type="RefSeq" id="XP_022082347.1">
    <property type="nucleotide sequence ID" value="XM_022226655.1"/>
</dbReference>
<dbReference type="PANTHER" id="PTHR34090">
    <property type="entry name" value="39S RIBOSOMAL PROTEIN L52, MITOCHONDRIAL"/>
    <property type="match status" value="1"/>
</dbReference>
<keyword evidence="5" id="KW-0496">Mitochondrion</keyword>
<evidence type="ECO:0000256" key="8">
    <source>
        <dbReference type="ARBA" id="ARBA00035425"/>
    </source>
</evidence>
<dbReference type="Proteomes" id="UP000694845">
    <property type="component" value="Unplaced"/>
</dbReference>
<evidence type="ECO:0000256" key="4">
    <source>
        <dbReference type="ARBA" id="ARBA00022980"/>
    </source>
</evidence>
<dbReference type="PANTHER" id="PTHR34090:SF1">
    <property type="entry name" value="LARGE RIBOSOMAL SUBUNIT PROTEIN ML52"/>
    <property type="match status" value="1"/>
</dbReference>
<dbReference type="KEGG" id="aplc:110974782"/>
<evidence type="ECO:0000256" key="5">
    <source>
        <dbReference type="ARBA" id="ARBA00023128"/>
    </source>
</evidence>
<keyword evidence="6" id="KW-0687">Ribonucleoprotein</keyword>
<evidence type="ECO:0000256" key="7">
    <source>
        <dbReference type="ARBA" id="ARBA00035181"/>
    </source>
</evidence>
<evidence type="ECO:0000313" key="11">
    <source>
        <dbReference type="RefSeq" id="XP_022082347.1"/>
    </source>
</evidence>
<comment type="similarity">
    <text evidence="2">Belongs to the mitochondrion-specific ribosomal protein mL52 family.</text>
</comment>
<comment type="subcellular location">
    <subcellularLocation>
        <location evidence="1">Mitochondrion</location>
    </subcellularLocation>
</comment>
<evidence type="ECO:0000256" key="3">
    <source>
        <dbReference type="ARBA" id="ARBA00022946"/>
    </source>
</evidence>
<evidence type="ECO:0000256" key="1">
    <source>
        <dbReference type="ARBA" id="ARBA00004173"/>
    </source>
</evidence>
<dbReference type="Pfam" id="PF18699">
    <property type="entry name" value="MRPL52"/>
    <property type="match status" value="1"/>
</dbReference>
<dbReference type="GO" id="GO:0032543">
    <property type="term" value="P:mitochondrial translation"/>
    <property type="evidence" value="ECO:0007669"/>
    <property type="project" value="InterPro"/>
</dbReference>
<keyword evidence="4" id="KW-0689">Ribosomal protein</keyword>
<evidence type="ECO:0000313" key="10">
    <source>
        <dbReference type="Proteomes" id="UP000694845"/>
    </source>
</evidence>
<dbReference type="GeneID" id="110974782"/>
<accession>A0A8B7XQ93</accession>
<reference evidence="11" key="1">
    <citation type="submission" date="2025-08" db="UniProtKB">
        <authorList>
            <consortium name="RefSeq"/>
        </authorList>
    </citation>
    <scope>IDENTIFICATION</scope>
</reference>
<feature type="region of interest" description="Disordered" evidence="9">
    <location>
        <begin position="87"/>
        <end position="107"/>
    </location>
</feature>
<feature type="region of interest" description="Disordered" evidence="9">
    <location>
        <begin position="127"/>
        <end position="167"/>
    </location>
</feature>
<proteinExistence type="inferred from homology"/>
<feature type="compositionally biased region" description="Basic and acidic residues" evidence="9">
    <location>
        <begin position="127"/>
        <end position="147"/>
    </location>
</feature>
<dbReference type="AlphaFoldDB" id="A0A8B7XQ93"/>
<dbReference type="InterPro" id="IPR034596">
    <property type="entry name" value="Ribosomal_mL52"/>
</dbReference>